<evidence type="ECO:0000313" key="3">
    <source>
        <dbReference type="Proteomes" id="UP000188836"/>
    </source>
</evidence>
<proteinExistence type="predicted"/>
<gene>
    <name evidence="2" type="ORF">B0T46_14510</name>
</gene>
<reference evidence="2 3" key="1">
    <citation type="journal article" date="2016" name="Antonie Van Leeuwenhoek">
        <title>Nocardia donostiensis sp. nov., isolated from human respiratory specimens.</title>
        <authorList>
            <person name="Ercibengoa M."/>
            <person name="Bell M."/>
            <person name="Marimon J.M."/>
            <person name="Humrighouse B."/>
            <person name="Klenk H.P."/>
            <person name="Potter G."/>
            <person name="Perez-Trallero E."/>
        </authorList>
    </citation>
    <scope>NUCLEOTIDE SEQUENCE [LARGE SCALE GENOMIC DNA]</scope>
    <source>
        <strain evidence="2 3">X1655</strain>
    </source>
</reference>
<dbReference type="STRING" id="1538463.B0T36_16870"/>
<accession>A0A1W0B5K1</accession>
<feature type="region of interest" description="Disordered" evidence="1">
    <location>
        <begin position="126"/>
        <end position="152"/>
    </location>
</feature>
<feature type="compositionally biased region" description="Gly residues" evidence="1">
    <location>
        <begin position="143"/>
        <end position="152"/>
    </location>
</feature>
<evidence type="ECO:0000313" key="2">
    <source>
        <dbReference type="EMBL" id="ONM48188.1"/>
    </source>
</evidence>
<dbReference type="AlphaFoldDB" id="A0A1W0B5K1"/>
<evidence type="ECO:0000256" key="1">
    <source>
        <dbReference type="SAM" id="MobiDB-lite"/>
    </source>
</evidence>
<protein>
    <submittedName>
        <fullName evidence="2">Uncharacterized protein</fullName>
    </submittedName>
</protein>
<name>A0A1W0B5K1_9NOCA</name>
<comment type="caution">
    <text evidence="2">The sequence shown here is derived from an EMBL/GenBank/DDBJ whole genome shotgun (WGS) entry which is preliminary data.</text>
</comment>
<dbReference type="EMBL" id="MUMY01000011">
    <property type="protein sequence ID" value="ONM48188.1"/>
    <property type="molecule type" value="Genomic_DNA"/>
</dbReference>
<keyword evidence="3" id="KW-1185">Reference proteome</keyword>
<dbReference type="Proteomes" id="UP000188836">
    <property type="component" value="Unassembled WGS sequence"/>
</dbReference>
<sequence length="152" mass="16705">MIEPASVLDELAALGAALVERYGRRQVLIRRALFVGESGHYRTPKETRNADARPHRRIHLHHSRRLPAVAGRTSRLRHGDLVEDRQNNAPAATITITEACAVARRDGRLPGRAATADRMIDKEARYTDSSPTATGSAGHRYTVGGGPEPARW</sequence>
<organism evidence="2 3">
    <name type="scientific">Nocardia donostiensis</name>
    <dbReference type="NCBI Taxonomy" id="1538463"/>
    <lineage>
        <taxon>Bacteria</taxon>
        <taxon>Bacillati</taxon>
        <taxon>Actinomycetota</taxon>
        <taxon>Actinomycetes</taxon>
        <taxon>Mycobacteriales</taxon>
        <taxon>Nocardiaceae</taxon>
        <taxon>Nocardia</taxon>
    </lineage>
</organism>